<comment type="caution">
    <text evidence="4">The sequence shown here is derived from an EMBL/GenBank/DDBJ whole genome shotgun (WGS) entry which is preliminary data.</text>
</comment>
<dbReference type="InterPro" id="IPR021136">
    <property type="entry name" value="Flagellar_hook_control-like_C"/>
</dbReference>
<evidence type="ECO:0000313" key="4">
    <source>
        <dbReference type="EMBL" id="MDE5412963.1"/>
    </source>
</evidence>
<keyword evidence="5" id="KW-1185">Reference proteome</keyword>
<dbReference type="Pfam" id="PF02120">
    <property type="entry name" value="Flg_hook"/>
    <property type="match status" value="1"/>
</dbReference>
<protein>
    <submittedName>
        <fullName evidence="4">Flagellar hook-length control protein FliK</fullName>
    </submittedName>
</protein>
<dbReference type="EMBL" id="JAOTPO010000003">
    <property type="protein sequence ID" value="MDE5412963.1"/>
    <property type="molecule type" value="Genomic_DNA"/>
</dbReference>
<evidence type="ECO:0000259" key="3">
    <source>
        <dbReference type="Pfam" id="PF02120"/>
    </source>
</evidence>
<dbReference type="InterPro" id="IPR038610">
    <property type="entry name" value="FliK-like_C_sf"/>
</dbReference>
<keyword evidence="1" id="KW-0175">Coiled coil</keyword>
<name>A0ABT5VES9_9BACI</name>
<evidence type="ECO:0000313" key="5">
    <source>
        <dbReference type="Proteomes" id="UP001148125"/>
    </source>
</evidence>
<dbReference type="CDD" id="cd17470">
    <property type="entry name" value="T3SS_Flik_C"/>
    <property type="match status" value="1"/>
</dbReference>
<proteinExistence type="predicted"/>
<evidence type="ECO:0000256" key="2">
    <source>
        <dbReference type="SAM" id="MobiDB-lite"/>
    </source>
</evidence>
<feature type="compositionally biased region" description="Polar residues" evidence="2">
    <location>
        <begin position="9"/>
        <end position="19"/>
    </location>
</feature>
<keyword evidence="4" id="KW-0282">Flagellum</keyword>
<keyword evidence="4" id="KW-0969">Cilium</keyword>
<feature type="region of interest" description="Disordered" evidence="2">
    <location>
        <begin position="346"/>
        <end position="394"/>
    </location>
</feature>
<reference evidence="4" key="1">
    <citation type="submission" date="2024-05" db="EMBL/GenBank/DDBJ databases">
        <title>Alkalihalobacillus sp. strain MEB203 novel alkaliphilic bacterium from Lonar Lake, India.</title>
        <authorList>
            <person name="Joshi A."/>
            <person name="Thite S."/>
            <person name="Mengade P."/>
        </authorList>
    </citation>
    <scope>NUCLEOTIDE SEQUENCE</scope>
    <source>
        <strain evidence="4">MEB 203</strain>
    </source>
</reference>
<organism evidence="4 5">
    <name type="scientific">Alkalihalobacterium chitinilyticum</name>
    <dbReference type="NCBI Taxonomy" id="2980103"/>
    <lineage>
        <taxon>Bacteria</taxon>
        <taxon>Bacillati</taxon>
        <taxon>Bacillota</taxon>
        <taxon>Bacilli</taxon>
        <taxon>Bacillales</taxon>
        <taxon>Bacillaceae</taxon>
        <taxon>Alkalihalobacterium</taxon>
    </lineage>
</organism>
<feature type="coiled-coil region" evidence="1">
    <location>
        <begin position="316"/>
        <end position="343"/>
    </location>
</feature>
<sequence>MNIAGVIGPSQSNTGNGPATSKNLSSSNSTFSKLLSSSFSGETSAGTGLRTTENVADKERVNDEQLLSLIKELVEALPFEDGFLTEEKLDDSDVQQLLALLPEELQLEIEKIFQSKLPIEALLQSGDTLNNPAAMLTFLVALKRSLSDPHTSAQTKDINQFMKHLEQLLKVGDSVNTLDVKDPKDIMRQLIQALQKEDQRINQNQILQSLMQRIGVGERSTEGQQGININTDGQNMSRVQQLVVHIGEQPTKEAEQRQFVRQFQEILGRGVLKNLNNGSQLSIKLFPQHLGRLDIQLSQINGVITARILASTSTARELIESQIQQLRQAFSQQQLNVERIEVTQQQQQSAGNLNKDGQGRQAERDQDEQQSEDNERENESFSQLLEEITINEKV</sequence>
<feature type="region of interest" description="Disordered" evidence="2">
    <location>
        <begin position="1"/>
        <end position="26"/>
    </location>
</feature>
<evidence type="ECO:0000256" key="1">
    <source>
        <dbReference type="SAM" id="Coils"/>
    </source>
</evidence>
<accession>A0ABT5VES9</accession>
<dbReference type="Proteomes" id="UP001148125">
    <property type="component" value="Unassembled WGS sequence"/>
</dbReference>
<feature type="domain" description="Flagellar hook-length control protein-like C-terminal" evidence="3">
    <location>
        <begin position="273"/>
        <end position="349"/>
    </location>
</feature>
<feature type="compositionally biased region" description="Acidic residues" evidence="2">
    <location>
        <begin position="365"/>
        <end position="376"/>
    </location>
</feature>
<dbReference type="Gene3D" id="3.30.750.140">
    <property type="match status" value="1"/>
</dbReference>
<keyword evidence="4" id="KW-0966">Cell projection</keyword>
<gene>
    <name evidence="4" type="ORF">N7Z68_06165</name>
</gene>
<dbReference type="RefSeq" id="WP_275117592.1">
    <property type="nucleotide sequence ID" value="NZ_JAOTPO010000003.1"/>
</dbReference>